<keyword evidence="2" id="KW-1185">Reference proteome</keyword>
<evidence type="ECO:0000313" key="1">
    <source>
        <dbReference type="EMBL" id="TRY61552.1"/>
    </source>
</evidence>
<name>A0A553N7Y1_TIGCA</name>
<accession>A0A553N7Y1</accession>
<proteinExistence type="predicted"/>
<dbReference type="EMBL" id="VCGU01000459">
    <property type="protein sequence ID" value="TRY61552.1"/>
    <property type="molecule type" value="Genomic_DNA"/>
</dbReference>
<reference evidence="1 2" key="1">
    <citation type="journal article" date="2018" name="Nat. Ecol. Evol.">
        <title>Genomic signatures of mitonuclear coevolution across populations of Tigriopus californicus.</title>
        <authorList>
            <person name="Barreto F.S."/>
            <person name="Watson E.T."/>
            <person name="Lima T.G."/>
            <person name="Willett C.S."/>
            <person name="Edmands S."/>
            <person name="Li W."/>
            <person name="Burton R.S."/>
        </authorList>
    </citation>
    <scope>NUCLEOTIDE SEQUENCE [LARGE SCALE GENOMIC DNA]</scope>
    <source>
        <strain evidence="1 2">San Diego</strain>
    </source>
</reference>
<organism evidence="1 2">
    <name type="scientific">Tigriopus californicus</name>
    <name type="common">Marine copepod</name>
    <dbReference type="NCBI Taxonomy" id="6832"/>
    <lineage>
        <taxon>Eukaryota</taxon>
        <taxon>Metazoa</taxon>
        <taxon>Ecdysozoa</taxon>
        <taxon>Arthropoda</taxon>
        <taxon>Crustacea</taxon>
        <taxon>Multicrustacea</taxon>
        <taxon>Hexanauplia</taxon>
        <taxon>Copepoda</taxon>
        <taxon>Harpacticoida</taxon>
        <taxon>Harpacticidae</taxon>
        <taxon>Tigriopus</taxon>
    </lineage>
</organism>
<sequence>MRPRGIPKPTPPPTVTEVSVLGFWVFCGDEAFIPQNGDQLFDLPRSSSYTDVRLLNAYGRLLNADVRLLNAD</sequence>
<feature type="non-terminal residue" evidence="1">
    <location>
        <position position="72"/>
    </location>
</feature>
<evidence type="ECO:0000313" key="2">
    <source>
        <dbReference type="Proteomes" id="UP000318571"/>
    </source>
</evidence>
<comment type="caution">
    <text evidence="1">The sequence shown here is derived from an EMBL/GenBank/DDBJ whole genome shotgun (WGS) entry which is preliminary data.</text>
</comment>
<protein>
    <submittedName>
        <fullName evidence="1">Uncharacterized protein</fullName>
    </submittedName>
</protein>
<dbReference type="Proteomes" id="UP000318571">
    <property type="component" value="Chromosome 8"/>
</dbReference>
<dbReference type="AlphaFoldDB" id="A0A553N7Y1"/>
<gene>
    <name evidence="1" type="ORF">TCAL_16297</name>
</gene>